<comment type="catalytic activity">
    <reaction evidence="17">
        <text>an N-acetyl-alpha-neuraminyl-(2-&gt;3)-beta-D-galactosyl-(1-&gt;4)-N-acetyl-beta-D-glucosaminyl derivative + GDP-beta-L-fucose = an alpha-Neu5Ac-(2-&gt;3)-beta-D-Gal-(1-&gt;4)-[alpha-L-Fuc-(1-&gt;3)]-beta-D-GlcNAc derivative + GDP + H(+)</text>
        <dbReference type="Rhea" id="RHEA:56076"/>
        <dbReference type="ChEBI" id="CHEBI:15378"/>
        <dbReference type="ChEBI" id="CHEBI:57273"/>
        <dbReference type="ChEBI" id="CHEBI:58189"/>
        <dbReference type="ChEBI" id="CHEBI:136545"/>
        <dbReference type="ChEBI" id="CHEBI:139509"/>
    </reaction>
    <physiologicalReaction direction="left-to-right" evidence="17">
        <dbReference type="Rhea" id="RHEA:56077"/>
    </physiologicalReaction>
</comment>
<comment type="catalytic activity">
    <reaction evidence="16">
        <text>an alpha-Neu5Ac-(2-&gt;3)-beta-D-Gal-(1-&gt;3)-D-GlcNAc derivative + GDP-beta-L-fucose = an alpha-Neu5Ac-(2-&gt;3)-beta-D-Gal-(1-&gt;3)-[alpha-L-Fuc-(1-&gt;4)]-beta-D-GlcNAc derivative + GDP + H(+)</text>
        <dbReference type="Rhea" id="RHEA:62904"/>
        <dbReference type="ChEBI" id="CHEBI:15378"/>
        <dbReference type="ChEBI" id="CHEBI:57273"/>
        <dbReference type="ChEBI" id="CHEBI:58189"/>
        <dbReference type="ChEBI" id="CHEBI:146021"/>
        <dbReference type="ChEBI" id="CHEBI:146022"/>
    </reaction>
    <physiologicalReaction direction="left-to-right" evidence="16">
        <dbReference type="Rhea" id="RHEA:62905"/>
    </physiologicalReaction>
</comment>
<dbReference type="Proteomes" id="UP001176940">
    <property type="component" value="Unassembled WGS sequence"/>
</dbReference>
<keyword evidence="11" id="KW-0472">Membrane</keyword>
<keyword evidence="10" id="KW-0443">Lipid metabolism</keyword>
<dbReference type="Pfam" id="PF00852">
    <property type="entry name" value="Glyco_transf_10"/>
    <property type="match status" value="1"/>
</dbReference>
<evidence type="ECO:0000256" key="18">
    <source>
        <dbReference type="ARBA" id="ARBA00036928"/>
    </source>
</evidence>
<evidence type="ECO:0000256" key="16">
    <source>
        <dbReference type="ARBA" id="ARBA00036468"/>
    </source>
</evidence>
<evidence type="ECO:0000256" key="4">
    <source>
        <dbReference type="ARBA" id="ARBA00022676"/>
    </source>
</evidence>
<evidence type="ECO:0000256" key="8">
    <source>
        <dbReference type="ARBA" id="ARBA00022989"/>
    </source>
</evidence>
<evidence type="ECO:0000256" key="19">
    <source>
        <dbReference type="RuleBase" id="RU003832"/>
    </source>
</evidence>
<evidence type="ECO:0000259" key="21">
    <source>
        <dbReference type="Pfam" id="PF00852"/>
    </source>
</evidence>
<evidence type="ECO:0000256" key="12">
    <source>
        <dbReference type="ARBA" id="ARBA00023180"/>
    </source>
</evidence>
<evidence type="ECO:0000256" key="10">
    <source>
        <dbReference type="ARBA" id="ARBA00023098"/>
    </source>
</evidence>
<comment type="catalytic activity">
    <reaction evidence="14">
        <text>an alpha-Neu5Ac-(2-&gt;3)-beta-D-Gal-(1-&gt;4)-beta-D-GlcNAc-(1-&gt;3)-beta-D-Gal-(1-&gt;4)-[alpha-L-Fuc-(1-&gt;3)]-beta-D-GlcNAc derivative + GDP-beta-L-fucose = an alpha-Neu5Ac-(2-&gt;3)-beta-D-Gal-(1-&gt;4)-[alpha-L-Fuc-(1-&gt;3)]-beta-D-GlcNAc-(1-&gt;3)-beta-D-Gal-(1-&gt;4)-[alpha-L-Fuc-(1-&gt;3)]-beta-D-GlcNAc derivative + GDP + H(+)</text>
        <dbReference type="Rhea" id="RHEA:52864"/>
        <dbReference type="ChEBI" id="CHEBI:15378"/>
        <dbReference type="ChEBI" id="CHEBI:57273"/>
        <dbReference type="ChEBI" id="CHEBI:58189"/>
        <dbReference type="ChEBI" id="CHEBI:145342"/>
        <dbReference type="ChEBI" id="CHEBI:145343"/>
    </reaction>
    <physiologicalReaction direction="left-to-right" evidence="14">
        <dbReference type="Rhea" id="RHEA:52865"/>
    </physiologicalReaction>
</comment>
<evidence type="ECO:0000313" key="24">
    <source>
        <dbReference type="Proteomes" id="UP001176940"/>
    </source>
</evidence>
<comment type="subcellular location">
    <subcellularLocation>
        <location evidence="1 19">Golgi apparatus</location>
        <location evidence="1 19">Golgi stack membrane</location>
        <topology evidence="1 19">Single-pass type II membrane protein</topology>
    </subcellularLocation>
</comment>
<feature type="domain" description="Fucosyltransferase N-terminal" evidence="22">
    <location>
        <begin position="7"/>
        <end position="113"/>
    </location>
</feature>
<keyword evidence="7" id="KW-0735">Signal-anchor</keyword>
<evidence type="ECO:0000256" key="14">
    <source>
        <dbReference type="ARBA" id="ARBA00036052"/>
    </source>
</evidence>
<comment type="catalytic activity">
    <reaction evidence="18">
        <text>beta-D-galactosyl-(1-&gt;4)-N-acetyl-D-glucosamine + GDP-beta-L-fucose = beta-D-galactosyl-(1-&gt;4)-[alpha-L-fucosyl-(1-&gt;3)]-N-acetyl-D-glucosamine + GDP + H(+)</text>
        <dbReference type="Rhea" id="RHEA:62824"/>
        <dbReference type="ChEBI" id="CHEBI:15378"/>
        <dbReference type="ChEBI" id="CHEBI:57273"/>
        <dbReference type="ChEBI" id="CHEBI:58189"/>
        <dbReference type="ChEBI" id="CHEBI:60152"/>
        <dbReference type="ChEBI" id="CHEBI:62287"/>
    </reaction>
    <physiologicalReaction direction="left-to-right" evidence="18">
        <dbReference type="Rhea" id="RHEA:62825"/>
    </physiologicalReaction>
</comment>
<evidence type="ECO:0000256" key="9">
    <source>
        <dbReference type="ARBA" id="ARBA00023034"/>
    </source>
</evidence>
<keyword evidence="9 19" id="KW-0333">Golgi apparatus</keyword>
<evidence type="ECO:0000256" key="5">
    <source>
        <dbReference type="ARBA" id="ARBA00022679"/>
    </source>
</evidence>
<protein>
    <recommendedName>
        <fullName evidence="19">Fucosyltransferase</fullName>
        <ecNumber evidence="19">2.4.1.-</ecNumber>
    </recommendedName>
</protein>
<keyword evidence="6 19" id="KW-0812">Transmembrane</keyword>
<comment type="pathway">
    <text evidence="2">Protein modification; protein glycosylation.</text>
</comment>
<dbReference type="Pfam" id="PF17039">
    <property type="entry name" value="Glyco_tran_10_N"/>
    <property type="match status" value="1"/>
</dbReference>
<dbReference type="InterPro" id="IPR055270">
    <property type="entry name" value="Glyco_tran_10_C"/>
</dbReference>
<feature type="domain" description="Fucosyltransferase C-terminal" evidence="21">
    <location>
        <begin position="127"/>
        <end position="301"/>
    </location>
</feature>
<dbReference type="PANTHER" id="PTHR11929:SF11">
    <property type="entry name" value="4-GALACTOSYL-N-ACETYLGLUCOSAMINIDE 3-ALPHA-L-FUCOSYLTRANSFERASE FUT5"/>
    <property type="match status" value="1"/>
</dbReference>
<dbReference type="EMBL" id="CAUEEQ010001080">
    <property type="protein sequence ID" value="CAJ0918676.1"/>
    <property type="molecule type" value="Genomic_DNA"/>
</dbReference>
<keyword evidence="4 19" id="KW-0328">Glycosyltransferase</keyword>
<evidence type="ECO:0000256" key="6">
    <source>
        <dbReference type="ARBA" id="ARBA00022692"/>
    </source>
</evidence>
<keyword evidence="24" id="KW-1185">Reference proteome</keyword>
<accession>A0ABN9KPK6</accession>
<comment type="similarity">
    <text evidence="3 19">Belongs to the glycosyltransferase 10 family.</text>
</comment>
<proteinExistence type="inferred from homology"/>
<evidence type="ECO:0000256" key="13">
    <source>
        <dbReference type="ARBA" id="ARBA00029329"/>
    </source>
</evidence>
<evidence type="ECO:0000256" key="17">
    <source>
        <dbReference type="ARBA" id="ARBA00036481"/>
    </source>
</evidence>
<comment type="caution">
    <text evidence="23">The sequence shown here is derived from an EMBL/GenBank/DDBJ whole genome shotgun (WGS) entry which is preliminary data.</text>
</comment>
<dbReference type="SUPFAM" id="SSF53756">
    <property type="entry name" value="UDP-Glycosyltransferase/glycogen phosphorylase"/>
    <property type="match status" value="1"/>
</dbReference>
<comment type="catalytic activity">
    <reaction evidence="13">
        <text>a beta-D-galactosyl-(1-&gt;4)-N-acetyl-beta-D-glucosaminyl derivative + GDP-beta-L-fucose = a beta-D-galactosyl-(1-&gt;4)-[alpha-L-fucosyl-(1-&gt;3)]-N-acetyl-beta-D-glucosaminyl derivative + GDP + H(+)</text>
        <dbReference type="Rhea" id="RHEA:14257"/>
        <dbReference type="ChEBI" id="CHEBI:15378"/>
        <dbReference type="ChEBI" id="CHEBI:57273"/>
        <dbReference type="ChEBI" id="CHEBI:58189"/>
        <dbReference type="ChEBI" id="CHEBI:133507"/>
        <dbReference type="ChEBI" id="CHEBI:137941"/>
        <dbReference type="EC" id="2.4.1.152"/>
    </reaction>
    <physiologicalReaction direction="left-to-right" evidence="13">
        <dbReference type="Rhea" id="RHEA:14258"/>
    </physiologicalReaction>
</comment>
<evidence type="ECO:0000256" key="11">
    <source>
        <dbReference type="ARBA" id="ARBA00023136"/>
    </source>
</evidence>
<organism evidence="23 24">
    <name type="scientific">Ranitomeya imitator</name>
    <name type="common">mimic poison frog</name>
    <dbReference type="NCBI Taxonomy" id="111125"/>
    <lineage>
        <taxon>Eukaryota</taxon>
        <taxon>Metazoa</taxon>
        <taxon>Chordata</taxon>
        <taxon>Craniata</taxon>
        <taxon>Vertebrata</taxon>
        <taxon>Euteleostomi</taxon>
        <taxon>Amphibia</taxon>
        <taxon>Batrachia</taxon>
        <taxon>Anura</taxon>
        <taxon>Neobatrachia</taxon>
        <taxon>Hyloidea</taxon>
        <taxon>Dendrobatidae</taxon>
        <taxon>Dendrobatinae</taxon>
        <taxon>Ranitomeya</taxon>
    </lineage>
</organism>
<evidence type="ECO:0000256" key="15">
    <source>
        <dbReference type="ARBA" id="ARBA00036273"/>
    </source>
</evidence>
<dbReference type="InterPro" id="IPR031481">
    <property type="entry name" value="Glyco_tran_10_N"/>
</dbReference>
<dbReference type="PANTHER" id="PTHR11929">
    <property type="entry name" value="ALPHA- 1,3 -FUCOSYLTRANSFERASE"/>
    <property type="match status" value="1"/>
</dbReference>
<feature type="signal peptide" evidence="20">
    <location>
        <begin position="1"/>
        <end position="20"/>
    </location>
</feature>
<keyword evidence="5 19" id="KW-0808">Transferase</keyword>
<sequence>MTSNLASQIILLWTWPSGHTFALNDCPASIDSSGCLFTADRSLYYLANAVVFHHRDVSGSKSLLPQVPRPPHQYWVWFSLESPSNIRNVSMMDNIMNLTMSYRLDSDIFIPYGRLAKLDEEQSFTIPKKIGLVAWIISNWNLKHKRHAYYLELKQHIQIDIYGKHHLPLPRHLQFLNLAKYKFYLAFENSIHEDYITEKLWANSFLIGTVPVVMGPPRKNYERFIPPDSFIHVDDFSSAKELAHYLLTLAKDDQKYQQYFNWRSSFQLVRVRDIFEAAYCKVCKALKEAPGYRTIPSIDTWFR</sequence>
<keyword evidence="12" id="KW-0325">Glycoprotein</keyword>
<evidence type="ECO:0000256" key="2">
    <source>
        <dbReference type="ARBA" id="ARBA00004922"/>
    </source>
</evidence>
<evidence type="ECO:0000256" key="3">
    <source>
        <dbReference type="ARBA" id="ARBA00008919"/>
    </source>
</evidence>
<reference evidence="23" key="1">
    <citation type="submission" date="2023-07" db="EMBL/GenBank/DDBJ databases">
        <authorList>
            <person name="Stuckert A."/>
        </authorList>
    </citation>
    <scope>NUCLEOTIDE SEQUENCE</scope>
</reference>
<dbReference type="EC" id="2.4.1.-" evidence="19"/>
<feature type="chain" id="PRO_5045195283" description="Fucosyltransferase" evidence="20">
    <location>
        <begin position="21"/>
        <end position="303"/>
    </location>
</feature>
<evidence type="ECO:0000256" key="1">
    <source>
        <dbReference type="ARBA" id="ARBA00004447"/>
    </source>
</evidence>
<evidence type="ECO:0000259" key="22">
    <source>
        <dbReference type="Pfam" id="PF17039"/>
    </source>
</evidence>
<dbReference type="InterPro" id="IPR001503">
    <property type="entry name" value="Glyco_trans_10"/>
</dbReference>
<evidence type="ECO:0000256" key="20">
    <source>
        <dbReference type="SAM" id="SignalP"/>
    </source>
</evidence>
<gene>
    <name evidence="23" type="ORF">RIMI_LOCUS852993</name>
</gene>
<evidence type="ECO:0000313" key="23">
    <source>
        <dbReference type="EMBL" id="CAJ0918676.1"/>
    </source>
</evidence>
<name>A0ABN9KPK6_9NEOB</name>
<keyword evidence="20" id="KW-0732">Signal</keyword>
<dbReference type="InterPro" id="IPR038577">
    <property type="entry name" value="GT10-like_C_sf"/>
</dbReference>
<keyword evidence="8" id="KW-1133">Transmembrane helix</keyword>
<comment type="catalytic activity">
    <reaction evidence="15">
        <text>a beta-D-galactosyl-(1-&gt;3)-N-acetyl-beta-D-glucosaminyl derivative + GDP-beta-L-fucose = a beta-D-galactosyl-(1-&gt;3)-[alpha-L-fucosyl-(1-&gt;4)]-N-acetyl-beta-D-glucosaminyl derivative + GDP + H(+)</text>
        <dbReference type="Rhea" id="RHEA:23628"/>
        <dbReference type="ChEBI" id="CHEBI:15378"/>
        <dbReference type="ChEBI" id="CHEBI:57273"/>
        <dbReference type="ChEBI" id="CHEBI:58189"/>
        <dbReference type="ChEBI" id="CHEBI:133506"/>
        <dbReference type="ChEBI" id="CHEBI:140304"/>
        <dbReference type="EC" id="2.4.1.65"/>
    </reaction>
    <physiologicalReaction direction="left-to-right" evidence="15">
        <dbReference type="Rhea" id="RHEA:23629"/>
    </physiologicalReaction>
</comment>
<dbReference type="Gene3D" id="3.40.50.11660">
    <property type="entry name" value="Glycosyl transferase family 10, C-terminal domain"/>
    <property type="match status" value="1"/>
</dbReference>
<evidence type="ECO:0000256" key="7">
    <source>
        <dbReference type="ARBA" id="ARBA00022968"/>
    </source>
</evidence>